<dbReference type="PANTHER" id="PTHR12832:SF17">
    <property type="entry name" value="T-COMPLEX PROTEIN 11-LIKE PROTEIN 2"/>
    <property type="match status" value="1"/>
</dbReference>
<proteinExistence type="evidence at transcript level"/>
<dbReference type="KEGG" id="cmk:103191472"/>
<evidence type="ECO:0000256" key="2">
    <source>
        <dbReference type="SAM" id="MobiDB-lite"/>
    </source>
</evidence>
<feature type="compositionally biased region" description="Low complexity" evidence="2">
    <location>
        <begin position="39"/>
        <end position="56"/>
    </location>
</feature>
<dbReference type="InterPro" id="IPR008862">
    <property type="entry name" value="Tcp11"/>
</dbReference>
<dbReference type="OrthoDB" id="276323at2759"/>
<organism evidence="3">
    <name type="scientific">Callorhinchus milii</name>
    <name type="common">Ghost shark</name>
    <dbReference type="NCBI Taxonomy" id="7868"/>
    <lineage>
        <taxon>Eukaryota</taxon>
        <taxon>Metazoa</taxon>
        <taxon>Chordata</taxon>
        <taxon>Craniata</taxon>
        <taxon>Vertebrata</taxon>
        <taxon>Chondrichthyes</taxon>
        <taxon>Holocephali</taxon>
        <taxon>Chimaeriformes</taxon>
        <taxon>Callorhinchidae</taxon>
        <taxon>Callorhinchus</taxon>
    </lineage>
</organism>
<dbReference type="PANTHER" id="PTHR12832">
    <property type="entry name" value="TESTIS-SPECIFIC PROTEIN PBS13 T-COMPLEX 11"/>
    <property type="match status" value="1"/>
</dbReference>
<feature type="region of interest" description="Disordered" evidence="2">
    <location>
        <begin position="1"/>
        <end position="58"/>
    </location>
</feature>
<dbReference type="Pfam" id="PF05794">
    <property type="entry name" value="Tcp11"/>
    <property type="match status" value="1"/>
</dbReference>
<dbReference type="GeneID" id="103191472"/>
<name>K4FUH7_CALMI</name>
<accession>K4FUH7</accession>
<dbReference type="EMBL" id="JX053377">
    <property type="protein sequence ID" value="AFK11605.1"/>
    <property type="molecule type" value="mRNA"/>
</dbReference>
<evidence type="ECO:0000256" key="1">
    <source>
        <dbReference type="ARBA" id="ARBA00010954"/>
    </source>
</evidence>
<dbReference type="RefSeq" id="NP_001279671.1">
    <property type="nucleotide sequence ID" value="NM_001292742.1"/>
</dbReference>
<reference evidence="3" key="1">
    <citation type="journal article" date="2012" name="PLoS ONE">
        <title>Sequencing and Analysis of Full-Length cDNAs, 5'-ESTs and 3'-ESTs from a Cartilaginous Fish, the Elephant Shark (Callorhinchus milii).</title>
        <authorList>
            <person name="Tan Y.Y."/>
            <person name="Kodzius R."/>
            <person name="Tay B.H."/>
            <person name="Tay A."/>
            <person name="Brenner S."/>
            <person name="Venkatesh B."/>
        </authorList>
    </citation>
    <scope>NUCLEOTIDE SEQUENCE</scope>
    <source>
        <tissue evidence="3">Testis</tissue>
    </source>
</reference>
<feature type="compositionally biased region" description="Basic and acidic residues" evidence="2">
    <location>
        <begin position="1"/>
        <end position="11"/>
    </location>
</feature>
<sequence length="517" mass="57647">MPLSNEKHSLNDDLNSDIESSERSDSVNSSSDYGCTRQSFSSDSSSKPSSPASSPPKIVSFDDLMETARGLSNMTLAHEIVMNANFQIKPVDLPPQSLERRVKEIVHKAFWDCLEAELNQDPPEYGHALLLLGEIKEILLSFFIPGQNRLRNQICEVLDLDLIRQEAENNAIDLHKLADYVVTIMGKLCAPVRDDDVKKLKSLFEPVPLFRDIFHVLDLMTMDLINFTIQNIRPHVQQCSVGYERSKFQDFLNKQPNALDYTTLWLKECIAEVSASMSSSDPSPTGTGRNPNLALSPSLVLNNGYVKLLQWDFEKKPLPETLLSDESRLQELQQRLNEQRLVATLMLIIYNMVGATISGLPGFADELKTVINVLLDGMQSKTFNMEETLMNISVKVCSEINTSLTERGYPALSADSQINLTGQICSINQENNSVRNLINNRIELYIKNLISASSAQKSASVVLGGLAPIQAELEEIGSQYASIVKYNIQVYGPFYSGILRKLLFNDLIAENTASTST</sequence>
<evidence type="ECO:0000313" key="3">
    <source>
        <dbReference type="EMBL" id="AFK11605.1"/>
    </source>
</evidence>
<dbReference type="GO" id="GO:0007165">
    <property type="term" value="P:signal transduction"/>
    <property type="evidence" value="ECO:0007669"/>
    <property type="project" value="TreeGrafter"/>
</dbReference>
<dbReference type="CTD" id="255394"/>
<dbReference type="AlphaFoldDB" id="K4FUH7"/>
<protein>
    <submittedName>
        <fullName evidence="3">T-complex 11-like protein 2-like protein</fullName>
    </submittedName>
</protein>
<comment type="similarity">
    <text evidence="1">Belongs to the TCP11 family.</text>
</comment>